<dbReference type="SUPFAM" id="SSF48484">
    <property type="entry name" value="Lipoxigenase"/>
    <property type="match status" value="1"/>
</dbReference>
<dbReference type="InterPro" id="IPR036226">
    <property type="entry name" value="LipOase_C_sf"/>
</dbReference>
<name>A0A9W8NN04_9PEZI</name>
<evidence type="ECO:0000256" key="6">
    <source>
        <dbReference type="ARBA" id="ARBA00022964"/>
    </source>
</evidence>
<dbReference type="EMBL" id="JANPWZ010000074">
    <property type="protein sequence ID" value="KAJ3579636.1"/>
    <property type="molecule type" value="Genomic_DNA"/>
</dbReference>
<evidence type="ECO:0000256" key="3">
    <source>
        <dbReference type="ARBA" id="ARBA00013178"/>
    </source>
</evidence>
<gene>
    <name evidence="11" type="ORF">NPX13_g931</name>
</gene>
<evidence type="ECO:0000256" key="8">
    <source>
        <dbReference type="ARBA" id="ARBA00023211"/>
    </source>
</evidence>
<feature type="signal peptide" evidence="9">
    <location>
        <begin position="1"/>
        <end position="18"/>
    </location>
</feature>
<evidence type="ECO:0000256" key="5">
    <source>
        <dbReference type="ARBA" id="ARBA00022723"/>
    </source>
</evidence>
<dbReference type="GO" id="GO:0034440">
    <property type="term" value="P:lipid oxidation"/>
    <property type="evidence" value="ECO:0007669"/>
    <property type="project" value="InterPro"/>
</dbReference>
<dbReference type="Gene3D" id="1.20.245.10">
    <property type="entry name" value="Lipoxygenase-1, Domain 5"/>
    <property type="match status" value="1"/>
</dbReference>
<protein>
    <recommendedName>
        <fullName evidence="4">Manganese lipoxygenase</fullName>
        <ecNumber evidence="3">1.13.11.45</ecNumber>
    </recommendedName>
</protein>
<comment type="cofactor">
    <cofactor evidence="2">
        <name>Mn(2+)</name>
        <dbReference type="ChEBI" id="CHEBI:29035"/>
    </cofactor>
</comment>
<evidence type="ECO:0000256" key="9">
    <source>
        <dbReference type="SAM" id="SignalP"/>
    </source>
</evidence>
<keyword evidence="9" id="KW-0732">Signal</keyword>
<reference evidence="11" key="1">
    <citation type="submission" date="2022-07" db="EMBL/GenBank/DDBJ databases">
        <title>Genome Sequence of Xylaria arbuscula.</title>
        <authorList>
            <person name="Buettner E."/>
        </authorList>
    </citation>
    <scope>NUCLEOTIDE SEQUENCE</scope>
    <source>
        <strain evidence="11">VT107</strain>
    </source>
</reference>
<comment type="catalytic activity">
    <reaction evidence="1">
        <text>(9Z,12Z)-octadecadienoate + O2 = (11S)-hydroperoxy-(9Z,12Z)-octadecadienoate</text>
        <dbReference type="Rhea" id="RHEA:18993"/>
        <dbReference type="ChEBI" id="CHEBI:15379"/>
        <dbReference type="ChEBI" id="CHEBI:30245"/>
        <dbReference type="ChEBI" id="CHEBI:57467"/>
        <dbReference type="EC" id="1.13.11.45"/>
    </reaction>
</comment>
<dbReference type="InterPro" id="IPR000907">
    <property type="entry name" value="LipOase"/>
</dbReference>
<evidence type="ECO:0000313" key="12">
    <source>
        <dbReference type="Proteomes" id="UP001148614"/>
    </source>
</evidence>
<feature type="chain" id="PRO_5040873249" description="Manganese lipoxygenase" evidence="9">
    <location>
        <begin position="19"/>
        <end position="578"/>
    </location>
</feature>
<dbReference type="InterPro" id="IPR013819">
    <property type="entry name" value="LipOase_C"/>
</dbReference>
<keyword evidence="5" id="KW-0479">Metal-binding</keyword>
<dbReference type="GO" id="GO:0050584">
    <property type="term" value="F:linoleate 11-lipoxygenase activity"/>
    <property type="evidence" value="ECO:0007669"/>
    <property type="project" value="UniProtKB-EC"/>
</dbReference>
<feature type="domain" description="Lipoxygenase" evidence="10">
    <location>
        <begin position="202"/>
        <end position="578"/>
    </location>
</feature>
<keyword evidence="12" id="KW-1185">Reference proteome</keyword>
<evidence type="ECO:0000313" key="11">
    <source>
        <dbReference type="EMBL" id="KAJ3579636.1"/>
    </source>
</evidence>
<comment type="caution">
    <text evidence="11">The sequence shown here is derived from an EMBL/GenBank/DDBJ whole genome shotgun (WGS) entry which is preliminary data.</text>
</comment>
<dbReference type="GO" id="GO:0046872">
    <property type="term" value="F:metal ion binding"/>
    <property type="evidence" value="ECO:0007669"/>
    <property type="project" value="UniProtKB-KW"/>
</dbReference>
<evidence type="ECO:0000256" key="2">
    <source>
        <dbReference type="ARBA" id="ARBA00001936"/>
    </source>
</evidence>
<accession>A0A9W8NN04</accession>
<dbReference type="Gene3D" id="3.10.450.60">
    <property type="match status" value="1"/>
</dbReference>
<dbReference type="Pfam" id="PF00305">
    <property type="entry name" value="Lipoxygenase"/>
    <property type="match status" value="1"/>
</dbReference>
<sequence length="578" mass="64960">MMKPASLCILLLTATVTGSPASVEDINGRFTLPNVATNYRARAAAIQAKRKGWLYKDYPLGGAYYPTGILANKTIADQQAQWFPVVVEHAKLINEESSAALAGIIAAGNFSTLDDYAKTYENQWNMSLPNGPMTGMVTNYTDDRLFSMMRLSATPYKLYRVQRHEKLLFPVDDAASITDGFSLRALQAQGRLFAEDYSDLKAYFYIDNSGDFLPLAIKPIVKGREKSALVYTPKDKPADWLLAKMLINQNGGFHSTWDHVGKSHSVAEISYLAAIRTLSDNHPVMGILSRFEKQPFGVRPNLQTGLTSGASFIGPQYYPWTADAAVDYLNELYLSGKSADFERNYYCSEFRARGLVDSSGPKLKSFPFYEDASRITEAIREVMEAFINSYYSSNESVRKDVELQAWYREAKAARIYDFPRIDSRQSIADILTHHAYFNTIVSNVMSTNGIHMNSMALPFSPAGFLQPIPSKKGLTEDDLMKFMPTPEGAVWQVSTYVVGHRPMWRDTNETISHLFDDETLLAKTNSKTRIAAARFKAIMDDFSVEVRARTFDEDGLNRGMPYIWDALDPNYAPYWAVI</sequence>
<dbReference type="VEuPathDB" id="FungiDB:F4678DRAFT_482050"/>
<dbReference type="AlphaFoldDB" id="A0A9W8NN04"/>
<dbReference type="EC" id="1.13.11.45" evidence="3"/>
<evidence type="ECO:0000256" key="1">
    <source>
        <dbReference type="ARBA" id="ARBA00000366"/>
    </source>
</evidence>
<evidence type="ECO:0000256" key="4">
    <source>
        <dbReference type="ARBA" id="ARBA00021175"/>
    </source>
</evidence>
<evidence type="ECO:0000256" key="7">
    <source>
        <dbReference type="ARBA" id="ARBA00023002"/>
    </source>
</evidence>
<keyword evidence="7" id="KW-0560">Oxidoreductase</keyword>
<proteinExistence type="predicted"/>
<keyword evidence="8" id="KW-0464">Manganese</keyword>
<dbReference type="PANTHER" id="PTHR11771">
    <property type="entry name" value="LIPOXYGENASE"/>
    <property type="match status" value="1"/>
</dbReference>
<dbReference type="GO" id="GO:0043651">
    <property type="term" value="P:linoleic acid metabolic process"/>
    <property type="evidence" value="ECO:0007669"/>
    <property type="project" value="UniProtKB-ARBA"/>
</dbReference>
<organism evidence="11 12">
    <name type="scientific">Xylaria arbuscula</name>
    <dbReference type="NCBI Taxonomy" id="114810"/>
    <lineage>
        <taxon>Eukaryota</taxon>
        <taxon>Fungi</taxon>
        <taxon>Dikarya</taxon>
        <taxon>Ascomycota</taxon>
        <taxon>Pezizomycotina</taxon>
        <taxon>Sordariomycetes</taxon>
        <taxon>Xylariomycetidae</taxon>
        <taxon>Xylariales</taxon>
        <taxon>Xylariaceae</taxon>
        <taxon>Xylaria</taxon>
    </lineage>
</organism>
<keyword evidence="6" id="KW-0223">Dioxygenase</keyword>
<dbReference type="PROSITE" id="PS51393">
    <property type="entry name" value="LIPOXYGENASE_3"/>
    <property type="match status" value="1"/>
</dbReference>
<dbReference type="Proteomes" id="UP001148614">
    <property type="component" value="Unassembled WGS sequence"/>
</dbReference>
<evidence type="ECO:0000259" key="10">
    <source>
        <dbReference type="PROSITE" id="PS51393"/>
    </source>
</evidence>